<accession>A0ACB0IAY9</accession>
<name>A0ACB0IAY9_TRIPR</name>
<comment type="caution">
    <text evidence="1">The sequence shown here is derived from an EMBL/GenBank/DDBJ whole genome shotgun (WGS) entry which is preliminary data.</text>
</comment>
<organism evidence="1 2">
    <name type="scientific">Trifolium pratense</name>
    <name type="common">Red clover</name>
    <dbReference type="NCBI Taxonomy" id="57577"/>
    <lineage>
        <taxon>Eukaryota</taxon>
        <taxon>Viridiplantae</taxon>
        <taxon>Streptophyta</taxon>
        <taxon>Embryophyta</taxon>
        <taxon>Tracheophyta</taxon>
        <taxon>Spermatophyta</taxon>
        <taxon>Magnoliopsida</taxon>
        <taxon>eudicotyledons</taxon>
        <taxon>Gunneridae</taxon>
        <taxon>Pentapetalae</taxon>
        <taxon>rosids</taxon>
        <taxon>fabids</taxon>
        <taxon>Fabales</taxon>
        <taxon>Fabaceae</taxon>
        <taxon>Papilionoideae</taxon>
        <taxon>50 kb inversion clade</taxon>
        <taxon>NPAAA clade</taxon>
        <taxon>Hologalegina</taxon>
        <taxon>IRL clade</taxon>
        <taxon>Trifolieae</taxon>
        <taxon>Trifolium</taxon>
    </lineage>
</organism>
<evidence type="ECO:0000313" key="1">
    <source>
        <dbReference type="EMBL" id="CAJ2629421.1"/>
    </source>
</evidence>
<keyword evidence="2" id="KW-1185">Reference proteome</keyword>
<sequence length="299" mass="34658">MTFAHNNFTLLLQPNKEFVQAPQYFYERFMDELKDMATFIDPVGSIFQAIVYKIYGHLYFSRWDDMLIHYNEPEGLWVNFKYRGFNSYNIITVKDLDMRIIQYPDTEEYGITQEHWNQRDYTPQDDWKFTYSHYPPSRVDNYLRKVYGPAVGFTFPNLNSHVPETKAVNDGPAAEVACSTHALSECDEASRQVHWDITLTNSQAMANNMYIPKRFTEQAQLTKHNHSIKIIDEKGSVFVCDIRLRKNAKNELYLVGKWKDFCAANGVMRGSRIRMSVDPKTPSIFTAKVLAPAPCNGAS</sequence>
<gene>
    <name evidence="1" type="ORF">MILVUS5_LOCUS1410</name>
</gene>
<reference evidence="1" key="1">
    <citation type="submission" date="2023-10" db="EMBL/GenBank/DDBJ databases">
        <authorList>
            <person name="Rodriguez Cubillos JULIANA M."/>
            <person name="De Vega J."/>
        </authorList>
    </citation>
    <scope>NUCLEOTIDE SEQUENCE</scope>
</reference>
<dbReference type="EMBL" id="CASHSV030000001">
    <property type="protein sequence ID" value="CAJ2629421.1"/>
    <property type="molecule type" value="Genomic_DNA"/>
</dbReference>
<dbReference type="Proteomes" id="UP001177021">
    <property type="component" value="Unassembled WGS sequence"/>
</dbReference>
<proteinExistence type="predicted"/>
<evidence type="ECO:0000313" key="2">
    <source>
        <dbReference type="Proteomes" id="UP001177021"/>
    </source>
</evidence>
<protein>
    <submittedName>
        <fullName evidence="1">Uncharacterized protein</fullName>
    </submittedName>
</protein>